<proteinExistence type="inferred from homology"/>
<accession>A0A3B0W384</accession>
<feature type="domain" description="Activator of Hsp90 ATPase homologue 1/2-like C-terminal" evidence="2">
    <location>
        <begin position="21"/>
        <end position="143"/>
    </location>
</feature>
<evidence type="ECO:0000256" key="1">
    <source>
        <dbReference type="ARBA" id="ARBA00006817"/>
    </source>
</evidence>
<sequence>MNKDQNNNNILGAIERRITIKAPIANVWDALTQAEQVAKWFGQTAQFEAKIGALGWFGWQDHGQFAMRIETTEPNTLFAWRWMADKDVPFSVDNSTLVEWQLRSIDKKTTSVILQESGFKTPSSRSDNASGWTEELADFEDHFKP</sequence>
<reference evidence="3" key="1">
    <citation type="submission" date="2018-06" db="EMBL/GenBank/DDBJ databases">
        <authorList>
            <person name="Zhirakovskaya E."/>
        </authorList>
    </citation>
    <scope>NUCLEOTIDE SEQUENCE</scope>
</reference>
<name>A0A3B0W384_9ZZZZ</name>
<dbReference type="Gene3D" id="3.30.530.20">
    <property type="match status" value="1"/>
</dbReference>
<evidence type="ECO:0000313" key="3">
    <source>
        <dbReference type="EMBL" id="VAW45732.1"/>
    </source>
</evidence>
<dbReference type="Pfam" id="PF08327">
    <property type="entry name" value="AHSA1"/>
    <property type="match status" value="1"/>
</dbReference>
<dbReference type="EMBL" id="UOFA01000224">
    <property type="protein sequence ID" value="VAW45732.1"/>
    <property type="molecule type" value="Genomic_DNA"/>
</dbReference>
<dbReference type="InterPro" id="IPR023393">
    <property type="entry name" value="START-like_dom_sf"/>
</dbReference>
<dbReference type="SUPFAM" id="SSF55961">
    <property type="entry name" value="Bet v1-like"/>
    <property type="match status" value="1"/>
</dbReference>
<protein>
    <recommendedName>
        <fullName evidence="2">Activator of Hsp90 ATPase homologue 1/2-like C-terminal domain-containing protein</fullName>
    </recommendedName>
</protein>
<organism evidence="3">
    <name type="scientific">hydrothermal vent metagenome</name>
    <dbReference type="NCBI Taxonomy" id="652676"/>
    <lineage>
        <taxon>unclassified sequences</taxon>
        <taxon>metagenomes</taxon>
        <taxon>ecological metagenomes</taxon>
    </lineage>
</organism>
<dbReference type="InterPro" id="IPR013538">
    <property type="entry name" value="ASHA1/2-like_C"/>
</dbReference>
<evidence type="ECO:0000259" key="2">
    <source>
        <dbReference type="Pfam" id="PF08327"/>
    </source>
</evidence>
<gene>
    <name evidence="3" type="ORF">MNBD_GAMMA02-779</name>
</gene>
<comment type="similarity">
    <text evidence="1">Belongs to the AHA1 family.</text>
</comment>
<dbReference type="AlphaFoldDB" id="A0A3B0W384"/>